<dbReference type="GeneTree" id="ENSGT01110000267599"/>
<evidence type="ECO:0000313" key="2">
    <source>
        <dbReference type="Proteomes" id="UP000264800"/>
    </source>
</evidence>
<dbReference type="Ensembl" id="ENSKMAT00000001622.1">
    <property type="protein sequence ID" value="ENSKMAP00000001579.1"/>
    <property type="gene ID" value="ENSKMAG00000001246.1"/>
</dbReference>
<reference evidence="1" key="1">
    <citation type="submission" date="2025-08" db="UniProtKB">
        <authorList>
            <consortium name="Ensembl"/>
        </authorList>
    </citation>
    <scope>IDENTIFICATION</scope>
</reference>
<name>A0A3Q2ZTH9_KRYMA</name>
<protein>
    <submittedName>
        <fullName evidence="1">Uncharacterized protein</fullName>
    </submittedName>
</protein>
<keyword evidence="2" id="KW-1185">Reference proteome</keyword>
<dbReference type="OMA" id="AITWRSK"/>
<dbReference type="AlphaFoldDB" id="A0A3Q2ZTH9"/>
<proteinExistence type="predicted"/>
<accession>A0A3Q2ZTH9</accession>
<sequence>MTRDASFRARDAFIVWRVLTLALASRAASASAAMALCSMGSLTSFISTRSTLMPQ</sequence>
<organism evidence="1 2">
    <name type="scientific">Kryptolebias marmoratus</name>
    <name type="common">Mangrove killifish</name>
    <name type="synonym">Rivulus marmoratus</name>
    <dbReference type="NCBI Taxonomy" id="37003"/>
    <lineage>
        <taxon>Eukaryota</taxon>
        <taxon>Metazoa</taxon>
        <taxon>Chordata</taxon>
        <taxon>Craniata</taxon>
        <taxon>Vertebrata</taxon>
        <taxon>Euteleostomi</taxon>
        <taxon>Actinopterygii</taxon>
        <taxon>Neopterygii</taxon>
        <taxon>Teleostei</taxon>
        <taxon>Neoteleostei</taxon>
        <taxon>Acanthomorphata</taxon>
        <taxon>Ovalentaria</taxon>
        <taxon>Atherinomorphae</taxon>
        <taxon>Cyprinodontiformes</taxon>
        <taxon>Rivulidae</taxon>
        <taxon>Kryptolebias</taxon>
    </lineage>
</organism>
<evidence type="ECO:0000313" key="1">
    <source>
        <dbReference type="Ensembl" id="ENSKMAP00000001579.1"/>
    </source>
</evidence>
<reference evidence="1" key="2">
    <citation type="submission" date="2025-09" db="UniProtKB">
        <authorList>
            <consortium name="Ensembl"/>
        </authorList>
    </citation>
    <scope>IDENTIFICATION</scope>
</reference>
<dbReference type="Proteomes" id="UP000264800">
    <property type="component" value="Unplaced"/>
</dbReference>